<name>B5GME1_STRCL</name>
<protein>
    <submittedName>
        <fullName evidence="1">Uncharacterized protein</fullName>
    </submittedName>
</protein>
<accession>B5GME1</accession>
<evidence type="ECO:0000313" key="1">
    <source>
        <dbReference type="EMBL" id="EFG04449.2"/>
    </source>
</evidence>
<gene>
    <name evidence="1" type="ORF">SCLAV_p0962</name>
</gene>
<organism evidence="1 2">
    <name type="scientific">Streptomyces clavuligerus</name>
    <dbReference type="NCBI Taxonomy" id="1901"/>
    <lineage>
        <taxon>Bacteria</taxon>
        <taxon>Bacillati</taxon>
        <taxon>Actinomycetota</taxon>
        <taxon>Actinomycetes</taxon>
        <taxon>Kitasatosporales</taxon>
        <taxon>Streptomycetaceae</taxon>
        <taxon>Streptomyces</taxon>
    </lineage>
</organism>
<geneLocation type="plasmid" evidence="1 2">
    <name>pSCL4</name>
</geneLocation>
<sequence>MRGTSLRKDNGDMSIPQGAHKVNYYISQYAEDGSVESALSFSLPLEPDPELTDRAAAAAAQGIVDTFKAAHPHVPVRVGRGYDCKVPGAPWPSNPA</sequence>
<keyword evidence="2" id="KW-1185">Reference proteome</keyword>
<reference evidence="1 2" key="1">
    <citation type="journal article" date="2010" name="Genome Biol. Evol.">
        <title>The sequence of a 1.8-mb bacterial linear plasmid reveals a rich evolutionary reservoir of secondary metabolic pathways.</title>
        <authorList>
            <person name="Medema M.H."/>
            <person name="Trefzer A."/>
            <person name="Kovalchuk A."/>
            <person name="van den Berg M."/>
            <person name="Mueller U."/>
            <person name="Heijne W."/>
            <person name="Wu L."/>
            <person name="Alam M.T."/>
            <person name="Ronning C.M."/>
            <person name="Nierman W.C."/>
            <person name="Bovenberg R.A.L."/>
            <person name="Breitling R."/>
            <person name="Takano E."/>
        </authorList>
    </citation>
    <scope>NUCLEOTIDE SEQUENCE [LARGE SCALE GENOMIC DNA]</scope>
    <source>
        <strain evidence="2">ATCC 27064 / DSM 738 / JCM 4710 / NBRC 13307 / NCIMB 12785 / NRRL 3585 / VKM Ac-602</strain>
        <plasmid evidence="1">pSCL4</plasmid>
    </source>
</reference>
<dbReference type="EMBL" id="CM000914">
    <property type="protein sequence ID" value="EFG04449.2"/>
    <property type="molecule type" value="Genomic_DNA"/>
</dbReference>
<proteinExistence type="predicted"/>
<dbReference type="AlphaFoldDB" id="B5GME1"/>
<dbReference type="Proteomes" id="UP000002357">
    <property type="component" value="Plasmid pSCL4"/>
</dbReference>
<evidence type="ECO:0000313" key="2">
    <source>
        <dbReference type="Proteomes" id="UP000002357"/>
    </source>
</evidence>
<keyword evidence="1" id="KW-0614">Plasmid</keyword>
<dbReference type="KEGG" id="sclf:BB341_28965"/>